<dbReference type="Pfam" id="PF04032">
    <property type="entry name" value="Rpr2"/>
    <property type="match status" value="1"/>
</dbReference>
<dbReference type="STRING" id="91928.A0A0D2B421"/>
<protein>
    <submittedName>
        <fullName evidence="2">Uncharacterized protein</fullName>
    </submittedName>
</protein>
<dbReference type="GO" id="GO:0006396">
    <property type="term" value="P:RNA processing"/>
    <property type="evidence" value="ECO:0007669"/>
    <property type="project" value="InterPro"/>
</dbReference>
<evidence type="ECO:0000256" key="1">
    <source>
        <dbReference type="SAM" id="MobiDB-lite"/>
    </source>
</evidence>
<dbReference type="InterPro" id="IPR007175">
    <property type="entry name" value="Rpr2/Snm1/Rpp21"/>
</dbReference>
<dbReference type="GeneID" id="27335967"/>
<accession>A0A0D2B421</accession>
<keyword evidence="3" id="KW-1185">Reference proteome</keyword>
<gene>
    <name evidence="2" type="ORF">PV08_08884</name>
</gene>
<dbReference type="HOGENOM" id="CLU_081044_2_0_1"/>
<organism evidence="2 3">
    <name type="scientific">Exophiala spinifera</name>
    <dbReference type="NCBI Taxonomy" id="91928"/>
    <lineage>
        <taxon>Eukaryota</taxon>
        <taxon>Fungi</taxon>
        <taxon>Dikarya</taxon>
        <taxon>Ascomycota</taxon>
        <taxon>Pezizomycotina</taxon>
        <taxon>Eurotiomycetes</taxon>
        <taxon>Chaetothyriomycetidae</taxon>
        <taxon>Chaetothyriales</taxon>
        <taxon>Herpotrichiellaceae</taxon>
        <taxon>Exophiala</taxon>
    </lineage>
</organism>
<dbReference type="AlphaFoldDB" id="A0A0D2B421"/>
<dbReference type="OrthoDB" id="438080at2759"/>
<reference evidence="2 3" key="1">
    <citation type="submission" date="2015-01" db="EMBL/GenBank/DDBJ databases">
        <title>The Genome Sequence of Exophiala spinifera CBS89968.</title>
        <authorList>
            <consortium name="The Broad Institute Genomics Platform"/>
            <person name="Cuomo C."/>
            <person name="de Hoog S."/>
            <person name="Gorbushina A."/>
            <person name="Stielow B."/>
            <person name="Teixiera M."/>
            <person name="Abouelleil A."/>
            <person name="Chapman S.B."/>
            <person name="Priest M."/>
            <person name="Young S.K."/>
            <person name="Wortman J."/>
            <person name="Nusbaum C."/>
            <person name="Birren B."/>
        </authorList>
    </citation>
    <scope>NUCLEOTIDE SEQUENCE [LARGE SCALE GENOMIC DNA]</scope>
    <source>
        <strain evidence="2 3">CBS 89968</strain>
    </source>
</reference>
<dbReference type="Proteomes" id="UP000053328">
    <property type="component" value="Unassembled WGS sequence"/>
</dbReference>
<dbReference type="RefSeq" id="XP_016233909.1">
    <property type="nucleotide sequence ID" value="XM_016383206.1"/>
</dbReference>
<evidence type="ECO:0000313" key="3">
    <source>
        <dbReference type="Proteomes" id="UP000053328"/>
    </source>
</evidence>
<evidence type="ECO:0000313" key="2">
    <source>
        <dbReference type="EMBL" id="KIW13693.1"/>
    </source>
</evidence>
<dbReference type="EMBL" id="KN847497">
    <property type="protein sequence ID" value="KIW13693.1"/>
    <property type="molecule type" value="Genomic_DNA"/>
</dbReference>
<feature type="region of interest" description="Disordered" evidence="1">
    <location>
        <begin position="115"/>
        <end position="188"/>
    </location>
</feature>
<dbReference type="VEuPathDB" id="FungiDB:PV08_08884"/>
<proteinExistence type="predicted"/>
<sequence>MGSQTLREEFLQASSRMLFLSSPSTSRHLQSQSIELAHSQPPPKTPNMARDACAACGNLFIPGWTTKTTITTRTGRRVQKPSPKTAIVRSKIVSNLCLVCHRTTREVGVFKVDTRKKQSKTPGTAAVASTVSTEKSAPVEPVVEQPAKSSSKKRAKARKDHEGLQALLNKSAQNKPAPSLSLMDLMKR</sequence>
<name>A0A0D2B421_9EURO</name>